<dbReference type="EMBL" id="JAMSHJ010000006">
    <property type="protein sequence ID" value="KAI5393891.1"/>
    <property type="molecule type" value="Genomic_DNA"/>
</dbReference>
<feature type="region of interest" description="Disordered" evidence="1">
    <location>
        <begin position="233"/>
        <end position="262"/>
    </location>
</feature>
<dbReference type="InterPro" id="IPR054722">
    <property type="entry name" value="PolX-like_BBD"/>
</dbReference>
<feature type="compositionally biased region" description="Polar residues" evidence="1">
    <location>
        <begin position="237"/>
        <end position="250"/>
    </location>
</feature>
<feature type="domain" description="Retrovirus-related Pol polyprotein from transposon TNT 1-94-like beta-barrel" evidence="2">
    <location>
        <begin position="320"/>
        <end position="394"/>
    </location>
</feature>
<reference evidence="4 5" key="1">
    <citation type="journal article" date="2022" name="Nat. Genet.">
        <title>Improved pea reference genome and pan-genome highlight genomic features and evolutionary characteristics.</title>
        <authorList>
            <person name="Yang T."/>
            <person name="Liu R."/>
            <person name="Luo Y."/>
            <person name="Hu S."/>
            <person name="Wang D."/>
            <person name="Wang C."/>
            <person name="Pandey M.K."/>
            <person name="Ge S."/>
            <person name="Xu Q."/>
            <person name="Li N."/>
            <person name="Li G."/>
            <person name="Huang Y."/>
            <person name="Saxena R.K."/>
            <person name="Ji Y."/>
            <person name="Li M."/>
            <person name="Yan X."/>
            <person name="He Y."/>
            <person name="Liu Y."/>
            <person name="Wang X."/>
            <person name="Xiang C."/>
            <person name="Varshney R.K."/>
            <person name="Ding H."/>
            <person name="Gao S."/>
            <person name="Zong X."/>
        </authorList>
    </citation>
    <scope>NUCLEOTIDE SEQUENCE [LARGE SCALE GENOMIC DNA]</scope>
    <source>
        <strain evidence="4 5">cv. Zhongwan 6</strain>
    </source>
</reference>
<protein>
    <recommendedName>
        <fullName evidence="6">Retrotransposon gag domain-containing protein</fullName>
    </recommendedName>
</protein>
<feature type="region of interest" description="Disordered" evidence="1">
    <location>
        <begin position="508"/>
        <end position="550"/>
    </location>
</feature>
<dbReference type="Pfam" id="PF22936">
    <property type="entry name" value="Pol_BBD"/>
    <property type="match status" value="1"/>
</dbReference>
<feature type="domain" description="Retroviral polymerase SH3-like" evidence="3">
    <location>
        <begin position="456"/>
        <end position="491"/>
    </location>
</feature>
<sequence length="636" mass="69691">MVVQSFADFATNSANPYFLHPNENPALVLVSPSLDDKNYHTWFSHSDIFRISDIQEELYKFRQGTLDVSNYFTHLKVLWDELENYRPIRSCSCAIPCSCGATASIRRYREQDYVIRFLKGLNEKFTHSKSQIMTMNPLPEIDKAFSLVIQQEREMNNIISSIMPVVGKGEEGVALSAQASPDAQPNKNNQYRGKYQGCGGQRGQNRVCTHCGRTNHTIDTCFIKLGYPPGFKHRSKGNVSGPQQSATIKNASDNSVSSTSGSASGVSANASYGLTQEQYNNILALLQHSKIPSITNSVSTSPLVLNSLSSTANGKSLTLWILDTRATYHISFNLSAFTSYKSIVPVSVTLPDGSQLSASISGFVHLTPSLVLHNVLYIPSFNVNLISIAKLLQNNNYSVQFNANSCSIMQNPSMETIGIAELQNGLLPTPLLQLKSPHEILYQEPPSLIHLKVFGCLCYVSTIIAHRTKFDPRASKAIFLGYKEGTKGYILSQSTLLGDATPLGDVTTDTESPLFPSQNDLSTLPPSTENNCASPDSTTDNPITPASTEHSLVPYSTLGPSSYLLTPNTNYVPLSTYLSDLDPLPLSISPTTDISSSSPPQYQPQSRQSTRISNPPSYLADYHCYSIYAKSQPSKS</sequence>
<accession>A0A9D5A3I3</accession>
<evidence type="ECO:0000259" key="2">
    <source>
        <dbReference type="Pfam" id="PF22936"/>
    </source>
</evidence>
<organism evidence="4 5">
    <name type="scientific">Pisum sativum</name>
    <name type="common">Garden pea</name>
    <name type="synonym">Lathyrus oleraceus</name>
    <dbReference type="NCBI Taxonomy" id="3888"/>
    <lineage>
        <taxon>Eukaryota</taxon>
        <taxon>Viridiplantae</taxon>
        <taxon>Streptophyta</taxon>
        <taxon>Embryophyta</taxon>
        <taxon>Tracheophyta</taxon>
        <taxon>Spermatophyta</taxon>
        <taxon>Magnoliopsida</taxon>
        <taxon>eudicotyledons</taxon>
        <taxon>Gunneridae</taxon>
        <taxon>Pentapetalae</taxon>
        <taxon>rosids</taxon>
        <taxon>fabids</taxon>
        <taxon>Fabales</taxon>
        <taxon>Fabaceae</taxon>
        <taxon>Papilionoideae</taxon>
        <taxon>50 kb inversion clade</taxon>
        <taxon>NPAAA clade</taxon>
        <taxon>Hologalegina</taxon>
        <taxon>IRL clade</taxon>
        <taxon>Fabeae</taxon>
        <taxon>Lathyrus</taxon>
    </lineage>
</organism>
<dbReference type="Gramene" id="Psat06G0084200-T1">
    <property type="protein sequence ID" value="KAI5393891.1"/>
    <property type="gene ID" value="KIW84_060842"/>
</dbReference>
<evidence type="ECO:0000313" key="4">
    <source>
        <dbReference type="EMBL" id="KAI5393891.1"/>
    </source>
</evidence>
<dbReference type="PANTHER" id="PTHR34222:SF99">
    <property type="entry name" value="PROTEIN, PUTATIVE-RELATED"/>
    <property type="match status" value="1"/>
</dbReference>
<evidence type="ECO:0000313" key="5">
    <source>
        <dbReference type="Proteomes" id="UP001058974"/>
    </source>
</evidence>
<evidence type="ECO:0008006" key="6">
    <source>
        <dbReference type="Google" id="ProtNLM"/>
    </source>
</evidence>
<name>A0A9D5A3I3_PEA</name>
<dbReference type="Proteomes" id="UP001058974">
    <property type="component" value="Chromosome 6"/>
</dbReference>
<gene>
    <name evidence="4" type="ORF">KIW84_060842</name>
</gene>
<dbReference type="AlphaFoldDB" id="A0A9D5A3I3"/>
<keyword evidence="5" id="KW-1185">Reference proteome</keyword>
<dbReference type="PANTHER" id="PTHR34222">
    <property type="entry name" value="GAG_PRE-INTEGRS DOMAIN-CONTAINING PROTEIN"/>
    <property type="match status" value="1"/>
</dbReference>
<dbReference type="InterPro" id="IPR057670">
    <property type="entry name" value="SH3_retrovirus"/>
</dbReference>
<evidence type="ECO:0000256" key="1">
    <source>
        <dbReference type="SAM" id="MobiDB-lite"/>
    </source>
</evidence>
<feature type="compositionally biased region" description="Low complexity" evidence="1">
    <location>
        <begin position="589"/>
        <end position="609"/>
    </location>
</feature>
<dbReference type="Pfam" id="PF25597">
    <property type="entry name" value="SH3_retrovirus"/>
    <property type="match status" value="1"/>
</dbReference>
<feature type="region of interest" description="Disordered" evidence="1">
    <location>
        <begin position="589"/>
        <end position="617"/>
    </location>
</feature>
<evidence type="ECO:0000259" key="3">
    <source>
        <dbReference type="Pfam" id="PF25597"/>
    </source>
</evidence>
<comment type="caution">
    <text evidence="4">The sequence shown here is derived from an EMBL/GenBank/DDBJ whole genome shotgun (WGS) entry which is preliminary data.</text>
</comment>
<proteinExistence type="predicted"/>
<feature type="compositionally biased region" description="Low complexity" evidence="1">
    <location>
        <begin position="251"/>
        <end position="262"/>
    </location>
</feature>